<dbReference type="GO" id="GO:0005524">
    <property type="term" value="F:ATP binding"/>
    <property type="evidence" value="ECO:0007669"/>
    <property type="project" value="UniProtKB-KW"/>
</dbReference>
<keyword evidence="2" id="KW-0444">Lipid biosynthesis</keyword>
<evidence type="ECO:0000313" key="12">
    <source>
        <dbReference type="EMBL" id="KRM18896.1"/>
    </source>
</evidence>
<protein>
    <submittedName>
        <fullName evidence="12">Mevalonate kinase</fullName>
    </submittedName>
</protein>
<evidence type="ECO:0000256" key="3">
    <source>
        <dbReference type="ARBA" id="ARBA00022679"/>
    </source>
</evidence>
<dbReference type="STRING" id="1423755.FC40_GL000682"/>
<evidence type="ECO:0000256" key="5">
    <source>
        <dbReference type="ARBA" id="ARBA00022777"/>
    </source>
</evidence>
<dbReference type="RefSeq" id="WP_025021910.1">
    <property type="nucleotide sequence ID" value="NZ_AZGD01000090.1"/>
</dbReference>
<keyword evidence="13" id="KW-1185">Reference proteome</keyword>
<dbReference type="EMBL" id="AZGD01000090">
    <property type="protein sequence ID" value="KRM18896.1"/>
    <property type="molecule type" value="Genomic_DNA"/>
</dbReference>
<dbReference type="Proteomes" id="UP000051054">
    <property type="component" value="Unassembled WGS sequence"/>
</dbReference>
<evidence type="ECO:0000256" key="8">
    <source>
        <dbReference type="ARBA" id="ARBA00023098"/>
    </source>
</evidence>
<dbReference type="GO" id="GO:0019287">
    <property type="term" value="P:isopentenyl diphosphate biosynthetic process, mevalonate pathway"/>
    <property type="evidence" value="ECO:0007669"/>
    <property type="project" value="UniProtKB-UniPathway"/>
</dbReference>
<dbReference type="InterPro" id="IPR014721">
    <property type="entry name" value="Ribsml_uS5_D2-typ_fold_subgr"/>
</dbReference>
<evidence type="ECO:0000256" key="6">
    <source>
        <dbReference type="ARBA" id="ARBA00022840"/>
    </source>
</evidence>
<evidence type="ECO:0000256" key="1">
    <source>
        <dbReference type="ARBA" id="ARBA00022490"/>
    </source>
</evidence>
<dbReference type="PANTHER" id="PTHR43290">
    <property type="entry name" value="MEVALONATE KINASE"/>
    <property type="match status" value="1"/>
</dbReference>
<evidence type="ECO:0000259" key="10">
    <source>
        <dbReference type="Pfam" id="PF00288"/>
    </source>
</evidence>
<dbReference type="Gene3D" id="3.30.70.890">
    <property type="entry name" value="GHMP kinase, C-terminal domain"/>
    <property type="match status" value="1"/>
</dbReference>
<dbReference type="AlphaFoldDB" id="A0A0R1WLY7"/>
<dbReference type="GO" id="GO:0005829">
    <property type="term" value="C:cytosol"/>
    <property type="evidence" value="ECO:0007669"/>
    <property type="project" value="TreeGrafter"/>
</dbReference>
<keyword evidence="8" id="KW-0443">Lipid metabolism</keyword>
<dbReference type="InterPro" id="IPR036554">
    <property type="entry name" value="GHMP_kinase_C_sf"/>
</dbReference>
<keyword evidence="6" id="KW-0067">ATP-binding</keyword>
<keyword evidence="7" id="KW-0460">Magnesium</keyword>
<dbReference type="InterPro" id="IPR013750">
    <property type="entry name" value="GHMP_kinase_C_dom"/>
</dbReference>
<comment type="pathway">
    <text evidence="9">Isoprenoid biosynthesis; isopentenyl diphosphate biosynthesis via mevalonate pathway; isopentenyl diphosphate from (R)-mevalonate: step 1/3.</text>
</comment>
<dbReference type="InterPro" id="IPR020568">
    <property type="entry name" value="Ribosomal_Su5_D2-typ_SF"/>
</dbReference>
<dbReference type="Gene3D" id="3.30.230.10">
    <property type="match status" value="1"/>
</dbReference>
<evidence type="ECO:0000256" key="2">
    <source>
        <dbReference type="ARBA" id="ARBA00022516"/>
    </source>
</evidence>
<dbReference type="UniPathway" id="UPA00057">
    <property type="reaction ID" value="UER00098"/>
</dbReference>
<gene>
    <name evidence="12" type="ORF">FC40_GL000682</name>
</gene>
<evidence type="ECO:0000256" key="4">
    <source>
        <dbReference type="ARBA" id="ARBA00022741"/>
    </source>
</evidence>
<dbReference type="Pfam" id="PF00288">
    <property type="entry name" value="GHMP_kinases_N"/>
    <property type="match status" value="1"/>
</dbReference>
<organism evidence="12 13">
    <name type="scientific">Ligilactobacillus hayakitensis DSM 18933 = JCM 14209</name>
    <dbReference type="NCBI Taxonomy" id="1423755"/>
    <lineage>
        <taxon>Bacteria</taxon>
        <taxon>Bacillati</taxon>
        <taxon>Bacillota</taxon>
        <taxon>Bacilli</taxon>
        <taxon>Lactobacillales</taxon>
        <taxon>Lactobacillaceae</taxon>
        <taxon>Ligilactobacillus</taxon>
    </lineage>
</organism>
<dbReference type="GO" id="GO:0004496">
    <property type="term" value="F:mevalonate kinase activity"/>
    <property type="evidence" value="ECO:0007669"/>
    <property type="project" value="InterPro"/>
</dbReference>
<feature type="domain" description="GHMP kinase N-terminal" evidence="10">
    <location>
        <begin position="74"/>
        <end position="153"/>
    </location>
</feature>
<dbReference type="NCBIfam" id="TIGR00549">
    <property type="entry name" value="mevalon_kin"/>
    <property type="match status" value="1"/>
</dbReference>
<evidence type="ECO:0000313" key="13">
    <source>
        <dbReference type="Proteomes" id="UP000051054"/>
    </source>
</evidence>
<dbReference type="InterPro" id="IPR006205">
    <property type="entry name" value="Mev_gal_kin"/>
</dbReference>
<dbReference type="PRINTS" id="PR00959">
    <property type="entry name" value="MEVGALKINASE"/>
</dbReference>
<dbReference type="eggNOG" id="COG1577">
    <property type="taxonomic scope" value="Bacteria"/>
</dbReference>
<reference evidence="12 13" key="1">
    <citation type="journal article" date="2015" name="Genome Announc.">
        <title>Expanding the biotechnology potential of lactobacilli through comparative genomics of 213 strains and associated genera.</title>
        <authorList>
            <person name="Sun Z."/>
            <person name="Harris H.M."/>
            <person name="McCann A."/>
            <person name="Guo C."/>
            <person name="Argimon S."/>
            <person name="Zhang W."/>
            <person name="Yang X."/>
            <person name="Jeffery I.B."/>
            <person name="Cooney J.C."/>
            <person name="Kagawa T.F."/>
            <person name="Liu W."/>
            <person name="Song Y."/>
            <person name="Salvetti E."/>
            <person name="Wrobel A."/>
            <person name="Rasinkangas P."/>
            <person name="Parkhill J."/>
            <person name="Rea M.C."/>
            <person name="O'Sullivan O."/>
            <person name="Ritari J."/>
            <person name="Douillard F.P."/>
            <person name="Paul Ross R."/>
            <person name="Yang R."/>
            <person name="Briner A.E."/>
            <person name="Felis G.E."/>
            <person name="de Vos W.M."/>
            <person name="Barrangou R."/>
            <person name="Klaenhammer T.R."/>
            <person name="Caufield P.W."/>
            <person name="Cui Y."/>
            <person name="Zhang H."/>
            <person name="O'Toole P.W."/>
        </authorList>
    </citation>
    <scope>NUCLEOTIDE SEQUENCE [LARGE SCALE GENOMIC DNA]</scope>
    <source>
        <strain evidence="12 13">DSM 18933</strain>
    </source>
</reference>
<dbReference type="SUPFAM" id="SSF55060">
    <property type="entry name" value="GHMP Kinase, C-terminal domain"/>
    <property type="match status" value="1"/>
</dbReference>
<dbReference type="SUPFAM" id="SSF54211">
    <property type="entry name" value="Ribosomal protein S5 domain 2-like"/>
    <property type="match status" value="1"/>
</dbReference>
<evidence type="ECO:0000256" key="7">
    <source>
        <dbReference type="ARBA" id="ARBA00022842"/>
    </source>
</evidence>
<proteinExistence type="predicted"/>
<name>A0A0R1WLY7_9LACO</name>
<feature type="domain" description="GHMP kinase C-terminal" evidence="11">
    <location>
        <begin position="223"/>
        <end position="301"/>
    </location>
</feature>
<evidence type="ECO:0000259" key="11">
    <source>
        <dbReference type="Pfam" id="PF08544"/>
    </source>
</evidence>
<accession>A0A0R1WLY7</accession>
<evidence type="ECO:0000256" key="9">
    <source>
        <dbReference type="ARBA" id="ARBA00029438"/>
    </source>
</evidence>
<dbReference type="OrthoDB" id="9764892at2"/>
<keyword evidence="1" id="KW-0963">Cytoplasm</keyword>
<dbReference type="InterPro" id="IPR006204">
    <property type="entry name" value="GHMP_kinase_N_dom"/>
</dbReference>
<keyword evidence="4" id="KW-0547">Nucleotide-binding</keyword>
<keyword evidence="5 12" id="KW-0418">Kinase</keyword>
<comment type="caution">
    <text evidence="12">The sequence shown here is derived from an EMBL/GenBank/DDBJ whole genome shotgun (WGS) entry which is preliminary data.</text>
</comment>
<dbReference type="PATRIC" id="fig|1423755.3.peg.735"/>
<dbReference type="Pfam" id="PF08544">
    <property type="entry name" value="GHMP_kinases_C"/>
    <property type="match status" value="1"/>
</dbReference>
<keyword evidence="3" id="KW-0808">Transferase</keyword>
<sequence length="315" mass="33925">MELQQIGNGTSYAKIILLGEHSVVYGKPAIALPLKTITANTVISSLPNQDILLESNYFTGNLSSSPKQMLGIKNLITYLVENLNISSGIKIKLKSNLPAERGMGSSAAISISIIRAFHNFVNKPLTKAKLLKLANIAEKITHKNPSGLDAATSSSENPIWMIRDVETTDIPVNMYGYLLISDSGLAGQTSEAIKIVQENLKNNPTQTNELLNNLGNLTFTAKDQLATNNLVGLGKTFKKAHVNLKKLGVSISKLDNLIAIAEENGSLGSKLTGGGRGGCFISLVKTRDEANELANILQANGVTENWIEPLFKEEL</sequence>
<dbReference type="PANTHER" id="PTHR43290:SF2">
    <property type="entry name" value="MEVALONATE KINASE"/>
    <property type="match status" value="1"/>
</dbReference>